<evidence type="ECO:0000313" key="2">
    <source>
        <dbReference type="EMBL" id="TYS64504.1"/>
    </source>
</evidence>
<name>A0A5D4SQ78_9BACI</name>
<evidence type="ECO:0000259" key="1">
    <source>
        <dbReference type="PROSITE" id="PS51186"/>
    </source>
</evidence>
<sequence length="297" mass="34305">MDEIIMAFPSRDTIDTVAAFIARLNRQAHSHIGYCGRQPEEIASTLRNDFTDIPFEKAFILAYEEETLIGVIGFDADIEQKSAEVWGPFLEANQQEPVYLLFQQMMQLIPSAIEKLCMFPNKENNLAASVTTAFNFSKQSEQAILILRQNDFITTQNSMLPILPEHHYSEMINLHNLVFPYTYYNGEQILNRIGENRQVFHVEKEGRLAGYIYVEVEPEFSEASIEFFAVDKRYRGQSIGTELLRIAVSWIFSFNEIKELQLCVNTTNSSAIHLYQKAGFQLVDELYFFQKELKDHV</sequence>
<dbReference type="PANTHER" id="PTHR43415">
    <property type="entry name" value="SPERMIDINE N(1)-ACETYLTRANSFERASE"/>
    <property type="match status" value="1"/>
</dbReference>
<dbReference type="SUPFAM" id="SSF55729">
    <property type="entry name" value="Acyl-CoA N-acyltransferases (Nat)"/>
    <property type="match status" value="1"/>
</dbReference>
<proteinExistence type="predicted"/>
<dbReference type="EMBL" id="VTEV01000008">
    <property type="protein sequence ID" value="TYS64504.1"/>
    <property type="molecule type" value="Genomic_DNA"/>
</dbReference>
<dbReference type="RefSeq" id="WP_148989610.1">
    <property type="nucleotide sequence ID" value="NZ_VTEV01000008.1"/>
</dbReference>
<feature type="domain" description="N-acetyltransferase" evidence="1">
    <location>
        <begin position="158"/>
        <end position="297"/>
    </location>
</feature>
<dbReference type="PANTHER" id="PTHR43415:SF3">
    <property type="entry name" value="GNAT-FAMILY ACETYLTRANSFERASE"/>
    <property type="match status" value="1"/>
</dbReference>
<reference evidence="2 3" key="1">
    <citation type="submission" date="2019-08" db="EMBL/GenBank/DDBJ databases">
        <title>Bacillus genomes from the desert of Cuatro Cienegas, Coahuila.</title>
        <authorList>
            <person name="Olmedo-Alvarez G."/>
        </authorList>
    </citation>
    <scope>NUCLEOTIDE SEQUENCE [LARGE SCALE GENOMIC DNA]</scope>
    <source>
        <strain evidence="2 3">CH28_1T</strain>
    </source>
</reference>
<organism evidence="2 3">
    <name type="scientific">Sutcliffiella horikoshii</name>
    <dbReference type="NCBI Taxonomy" id="79883"/>
    <lineage>
        <taxon>Bacteria</taxon>
        <taxon>Bacillati</taxon>
        <taxon>Bacillota</taxon>
        <taxon>Bacilli</taxon>
        <taxon>Bacillales</taxon>
        <taxon>Bacillaceae</taxon>
        <taxon>Sutcliffiella</taxon>
    </lineage>
</organism>
<protein>
    <submittedName>
        <fullName evidence="2">GNAT family N-acetyltransferase</fullName>
    </submittedName>
</protein>
<dbReference type="OrthoDB" id="87299at2"/>
<dbReference type="InterPro" id="IPR000182">
    <property type="entry name" value="GNAT_dom"/>
</dbReference>
<accession>A0A5D4SQ78</accession>
<dbReference type="PROSITE" id="PS51186">
    <property type="entry name" value="GNAT"/>
    <property type="match status" value="1"/>
</dbReference>
<dbReference type="Gene3D" id="3.40.630.30">
    <property type="match status" value="1"/>
</dbReference>
<comment type="caution">
    <text evidence="2">The sequence shown here is derived from an EMBL/GenBank/DDBJ whole genome shotgun (WGS) entry which is preliminary data.</text>
</comment>
<dbReference type="InterPro" id="IPR016181">
    <property type="entry name" value="Acyl_CoA_acyltransferase"/>
</dbReference>
<dbReference type="AlphaFoldDB" id="A0A5D4SQ78"/>
<dbReference type="CDD" id="cd04301">
    <property type="entry name" value="NAT_SF"/>
    <property type="match status" value="1"/>
</dbReference>
<keyword evidence="2" id="KW-0808">Transferase</keyword>
<gene>
    <name evidence="2" type="ORF">FZC76_18250</name>
</gene>
<dbReference type="Proteomes" id="UP000322524">
    <property type="component" value="Unassembled WGS sequence"/>
</dbReference>
<evidence type="ECO:0000313" key="3">
    <source>
        <dbReference type="Proteomes" id="UP000322524"/>
    </source>
</evidence>
<dbReference type="Pfam" id="PF00583">
    <property type="entry name" value="Acetyltransf_1"/>
    <property type="match status" value="1"/>
</dbReference>
<dbReference type="GO" id="GO:0016747">
    <property type="term" value="F:acyltransferase activity, transferring groups other than amino-acyl groups"/>
    <property type="evidence" value="ECO:0007669"/>
    <property type="project" value="InterPro"/>
</dbReference>